<dbReference type="Pfam" id="PF13532">
    <property type="entry name" value="2OG-FeII_Oxy_2"/>
    <property type="match status" value="1"/>
</dbReference>
<accession>A0A381Z096</accession>
<dbReference type="Gene3D" id="2.60.120.590">
    <property type="entry name" value="Alpha-ketoglutarate-dependent dioxygenase AlkB-like"/>
    <property type="match status" value="1"/>
</dbReference>
<dbReference type="AlphaFoldDB" id="A0A381Z096"/>
<evidence type="ECO:0000259" key="1">
    <source>
        <dbReference type="PROSITE" id="PS51471"/>
    </source>
</evidence>
<protein>
    <recommendedName>
        <fullName evidence="1">Fe2OG dioxygenase domain-containing protein</fullName>
    </recommendedName>
</protein>
<dbReference type="InterPro" id="IPR005123">
    <property type="entry name" value="Oxoglu/Fe-dep_dioxygenase_dom"/>
</dbReference>
<proteinExistence type="predicted"/>
<dbReference type="InterPro" id="IPR037151">
    <property type="entry name" value="AlkB-like_sf"/>
</dbReference>
<sequence>MPELNGCEFVIDNKYKIGLGFIDKEVHVILQDFENLWFKVEDDNNCDRNYKNHIATWYGDVDYAYTGVRHKAQKMPVFFQRIARHLESKLVYPIGYFNSLLANLYINKGIAPHSDDEPIFMNNDKTIGAVATVSLGETAVVTIARNDRSKDFQIKLTDGSCYLMPEGNFQNEYKHSVSAPSRRRISLTFRHIP</sequence>
<dbReference type="SUPFAM" id="SSF51197">
    <property type="entry name" value="Clavaminate synthase-like"/>
    <property type="match status" value="1"/>
</dbReference>
<evidence type="ECO:0000313" key="2">
    <source>
        <dbReference type="EMBL" id="SVA82619.1"/>
    </source>
</evidence>
<dbReference type="InterPro" id="IPR027450">
    <property type="entry name" value="AlkB-like"/>
</dbReference>
<reference evidence="2" key="1">
    <citation type="submission" date="2018-05" db="EMBL/GenBank/DDBJ databases">
        <authorList>
            <person name="Lanie J.A."/>
            <person name="Ng W.-L."/>
            <person name="Kazmierczak K.M."/>
            <person name="Andrzejewski T.M."/>
            <person name="Davidsen T.M."/>
            <person name="Wayne K.J."/>
            <person name="Tettelin H."/>
            <person name="Glass J.I."/>
            <person name="Rusch D."/>
            <person name="Podicherti R."/>
            <person name="Tsui H.-C.T."/>
            <person name="Winkler M.E."/>
        </authorList>
    </citation>
    <scope>NUCLEOTIDE SEQUENCE</scope>
</reference>
<feature type="domain" description="Fe2OG dioxygenase" evidence="1">
    <location>
        <begin position="96"/>
        <end position="193"/>
    </location>
</feature>
<gene>
    <name evidence="2" type="ORF">METZ01_LOCUS135473</name>
</gene>
<organism evidence="2">
    <name type="scientific">marine metagenome</name>
    <dbReference type="NCBI Taxonomy" id="408172"/>
    <lineage>
        <taxon>unclassified sequences</taxon>
        <taxon>metagenomes</taxon>
        <taxon>ecological metagenomes</taxon>
    </lineage>
</organism>
<dbReference type="EMBL" id="UINC01019504">
    <property type="protein sequence ID" value="SVA82619.1"/>
    <property type="molecule type" value="Genomic_DNA"/>
</dbReference>
<dbReference type="PROSITE" id="PS51471">
    <property type="entry name" value="FE2OG_OXY"/>
    <property type="match status" value="1"/>
</dbReference>
<name>A0A381Z096_9ZZZZ</name>